<name>A0ACC6QJG8_9ACTN</name>
<dbReference type="Proteomes" id="UP001375539">
    <property type="component" value="Unassembled WGS sequence"/>
</dbReference>
<comment type="caution">
    <text evidence="1">The sequence shown here is derived from an EMBL/GenBank/DDBJ whole genome shotgun (WGS) entry which is preliminary data.</text>
</comment>
<dbReference type="EMBL" id="JBBKAI010000002">
    <property type="protein sequence ID" value="MEJ8658383.1"/>
    <property type="molecule type" value="Genomic_DNA"/>
</dbReference>
<reference evidence="1" key="1">
    <citation type="submission" date="2024-03" db="EMBL/GenBank/DDBJ databases">
        <title>Novel Streptomyces species of biotechnological and ecological value are a feature of Machair soil.</title>
        <authorList>
            <person name="Prole J.R."/>
            <person name="Goodfellow M."/>
            <person name="Allenby N."/>
            <person name="Ward A.C."/>
        </authorList>
    </citation>
    <scope>NUCLEOTIDE SEQUENCE</scope>
    <source>
        <strain evidence="1">MS1.AVA.4</strain>
    </source>
</reference>
<proteinExistence type="predicted"/>
<evidence type="ECO:0000313" key="2">
    <source>
        <dbReference type="Proteomes" id="UP001375539"/>
    </source>
</evidence>
<accession>A0ACC6QJG8</accession>
<gene>
    <name evidence="1" type="ORF">WKI58_17985</name>
</gene>
<dbReference type="EC" id="3.4.-.-" evidence="1"/>
<keyword evidence="1" id="KW-0378">Hydrolase</keyword>
<organism evidence="1 2">
    <name type="scientific">Streptomyces pratisoli</name>
    <dbReference type="NCBI Taxonomy" id="3139917"/>
    <lineage>
        <taxon>Bacteria</taxon>
        <taxon>Bacillati</taxon>
        <taxon>Actinomycetota</taxon>
        <taxon>Actinomycetes</taxon>
        <taxon>Kitasatosporales</taxon>
        <taxon>Streptomycetaceae</taxon>
        <taxon>Streptomyces</taxon>
    </lineage>
</organism>
<sequence length="350" mass="38140">MGHQQRDWRRRLFTPLLCALLSSIALLPAPPASASDGPSVSVEVAQLLDEVGKASASYERGLSASVAERARVDQLQWQLADRRRELKKLHDKLGSVARAQYRSGGDLAPTMELMFADDPDELLRGQRLFEKAQLTMDRLLDGAKEAEELTVVAEEKAREAWYRLDARTAELAKIKRGIESKLESARWSLQAQADRSAAAGQCAGAVRLPQSELPEGSAWVTPVEHYSLSAGFDSAGQRWAHRHTGQDFAVGIGSAVRAIGAGRVVSVSCGGGFGMEVVVQHNDGWYTQYAHLAAVTVDQGDRVRTGEWVGQAGTTGNSTGPHLHFEVRLTPHFGSAVDPVAWLRKRGVWL</sequence>
<protein>
    <submittedName>
        <fullName evidence="1">M23 family metallopeptidase</fullName>
        <ecNumber evidence="1">3.4.-.-</ecNumber>
    </submittedName>
</protein>
<keyword evidence="2" id="KW-1185">Reference proteome</keyword>
<evidence type="ECO:0000313" key="1">
    <source>
        <dbReference type="EMBL" id="MEJ8658383.1"/>
    </source>
</evidence>